<protein>
    <submittedName>
        <fullName evidence="1">Uncharacterized protein</fullName>
    </submittedName>
</protein>
<gene>
    <name evidence="1" type="ORF">POPTR_002G075100</name>
</gene>
<sequence>MALVGEESIVWLHEKPNAGYKTKRKTLLVDQTCLKLRVSYESCQLLQPSTAFDNMYNPHDVILKSYEEHYETYRSLHSELHKLWSTKPVLTKLLKSSFLHICSSPLKLTTPVLSILIDAA</sequence>
<evidence type="ECO:0000313" key="1">
    <source>
        <dbReference type="EMBL" id="PNT48359.1"/>
    </source>
</evidence>
<keyword evidence="2" id="KW-1185">Reference proteome</keyword>
<evidence type="ECO:0000313" key="2">
    <source>
        <dbReference type="Proteomes" id="UP000006729"/>
    </source>
</evidence>
<dbReference type="Proteomes" id="UP000006729">
    <property type="component" value="Chromosome 2"/>
</dbReference>
<proteinExistence type="predicted"/>
<dbReference type="EMBL" id="CM009291">
    <property type="protein sequence ID" value="PNT48359.1"/>
    <property type="molecule type" value="Genomic_DNA"/>
</dbReference>
<dbReference type="AlphaFoldDB" id="A0A2K2BF06"/>
<reference evidence="1 2" key="1">
    <citation type="journal article" date="2006" name="Science">
        <title>The genome of black cottonwood, Populus trichocarpa (Torr. &amp; Gray).</title>
        <authorList>
            <person name="Tuskan G.A."/>
            <person name="Difazio S."/>
            <person name="Jansson S."/>
            <person name="Bohlmann J."/>
            <person name="Grigoriev I."/>
            <person name="Hellsten U."/>
            <person name="Putnam N."/>
            <person name="Ralph S."/>
            <person name="Rombauts S."/>
            <person name="Salamov A."/>
            <person name="Schein J."/>
            <person name="Sterck L."/>
            <person name="Aerts A."/>
            <person name="Bhalerao R.R."/>
            <person name="Bhalerao R.P."/>
            <person name="Blaudez D."/>
            <person name="Boerjan W."/>
            <person name="Brun A."/>
            <person name="Brunner A."/>
            <person name="Busov V."/>
            <person name="Campbell M."/>
            <person name="Carlson J."/>
            <person name="Chalot M."/>
            <person name="Chapman J."/>
            <person name="Chen G.L."/>
            <person name="Cooper D."/>
            <person name="Coutinho P.M."/>
            <person name="Couturier J."/>
            <person name="Covert S."/>
            <person name="Cronk Q."/>
            <person name="Cunningham R."/>
            <person name="Davis J."/>
            <person name="Degroeve S."/>
            <person name="Dejardin A."/>
            <person name="Depamphilis C."/>
            <person name="Detter J."/>
            <person name="Dirks B."/>
            <person name="Dubchak I."/>
            <person name="Duplessis S."/>
            <person name="Ehlting J."/>
            <person name="Ellis B."/>
            <person name="Gendler K."/>
            <person name="Goodstein D."/>
            <person name="Gribskov M."/>
            <person name="Grimwood J."/>
            <person name="Groover A."/>
            <person name="Gunter L."/>
            <person name="Hamberger B."/>
            <person name="Heinze B."/>
            <person name="Helariutta Y."/>
            <person name="Henrissat B."/>
            <person name="Holligan D."/>
            <person name="Holt R."/>
            <person name="Huang W."/>
            <person name="Islam-Faridi N."/>
            <person name="Jones S."/>
            <person name="Jones-Rhoades M."/>
            <person name="Jorgensen R."/>
            <person name="Joshi C."/>
            <person name="Kangasjarvi J."/>
            <person name="Karlsson J."/>
            <person name="Kelleher C."/>
            <person name="Kirkpatrick R."/>
            <person name="Kirst M."/>
            <person name="Kohler A."/>
            <person name="Kalluri U."/>
            <person name="Larimer F."/>
            <person name="Leebens-Mack J."/>
            <person name="Leple J.C."/>
            <person name="Locascio P."/>
            <person name="Lou Y."/>
            <person name="Lucas S."/>
            <person name="Martin F."/>
            <person name="Montanini B."/>
            <person name="Napoli C."/>
            <person name="Nelson D.R."/>
            <person name="Nelson C."/>
            <person name="Nieminen K."/>
            <person name="Nilsson O."/>
            <person name="Pereda V."/>
            <person name="Peter G."/>
            <person name="Philippe R."/>
            <person name="Pilate G."/>
            <person name="Poliakov A."/>
            <person name="Razumovskaya J."/>
            <person name="Richardson P."/>
            <person name="Rinaldi C."/>
            <person name="Ritland K."/>
            <person name="Rouze P."/>
            <person name="Ryaboy D."/>
            <person name="Schmutz J."/>
            <person name="Schrader J."/>
            <person name="Segerman B."/>
            <person name="Shin H."/>
            <person name="Siddiqui A."/>
            <person name="Sterky F."/>
            <person name="Terry A."/>
            <person name="Tsai C.J."/>
            <person name="Uberbacher E."/>
            <person name="Unneberg P."/>
            <person name="Vahala J."/>
            <person name="Wall K."/>
            <person name="Wessler S."/>
            <person name="Yang G."/>
            <person name="Yin T."/>
            <person name="Douglas C."/>
            <person name="Marra M."/>
            <person name="Sandberg G."/>
            <person name="Van de Peer Y."/>
            <person name="Rokhsar D."/>
        </authorList>
    </citation>
    <scope>NUCLEOTIDE SEQUENCE [LARGE SCALE GENOMIC DNA]</scope>
    <source>
        <strain evidence="2">cv. Nisqually</strain>
    </source>
</reference>
<name>A0A2K2BF06_POPTR</name>
<dbReference type="InParanoid" id="A0A2K2BF06"/>
<accession>A0A2K2BF06</accession>
<organism evidence="1 2">
    <name type="scientific">Populus trichocarpa</name>
    <name type="common">Western balsam poplar</name>
    <name type="synonym">Populus balsamifera subsp. trichocarpa</name>
    <dbReference type="NCBI Taxonomy" id="3694"/>
    <lineage>
        <taxon>Eukaryota</taxon>
        <taxon>Viridiplantae</taxon>
        <taxon>Streptophyta</taxon>
        <taxon>Embryophyta</taxon>
        <taxon>Tracheophyta</taxon>
        <taxon>Spermatophyta</taxon>
        <taxon>Magnoliopsida</taxon>
        <taxon>eudicotyledons</taxon>
        <taxon>Gunneridae</taxon>
        <taxon>Pentapetalae</taxon>
        <taxon>rosids</taxon>
        <taxon>fabids</taxon>
        <taxon>Malpighiales</taxon>
        <taxon>Salicaceae</taxon>
        <taxon>Saliceae</taxon>
        <taxon>Populus</taxon>
    </lineage>
</organism>